<sequence length="271" mass="29658">MLAAAKKNGCDSQNATIILEKIQHRLRVQREFKVIPRASRNDMERDVRRKEAIMFTSSFSVMLADYILLRALAVQRGTWTKWSALGANACAYTILLVLVVKVEKTRLISSAFTVLGVSCCLVSGSLRATVGTCLNYAFLVTLVLAHASCRVAVAFNFVYVLELFSTPVRGSAACLSFAFGRFGGVTGAALSALRRVGREDLAFAVTAVLVFVSAWLFRHLPLEERPFTPFDAYAEHCVTVPQTPEAGNQDGFDLMKKTSGCQPDKSDTTAE</sequence>
<evidence type="ECO:0000313" key="3">
    <source>
        <dbReference type="EMBL" id="KAH9364073.1"/>
    </source>
</evidence>
<feature type="transmembrane region" description="Helical" evidence="2">
    <location>
        <begin position="200"/>
        <end position="217"/>
    </location>
</feature>
<gene>
    <name evidence="3" type="ORF">HPB48_001730</name>
</gene>
<protein>
    <submittedName>
        <fullName evidence="3">Uncharacterized protein</fullName>
    </submittedName>
</protein>
<dbReference type="SUPFAM" id="SSF103473">
    <property type="entry name" value="MFS general substrate transporter"/>
    <property type="match status" value="1"/>
</dbReference>
<reference evidence="3 4" key="1">
    <citation type="journal article" date="2020" name="Cell">
        <title>Large-Scale Comparative Analyses of Tick Genomes Elucidate Their Genetic Diversity and Vector Capacities.</title>
        <authorList>
            <consortium name="Tick Genome and Microbiome Consortium (TIGMIC)"/>
            <person name="Jia N."/>
            <person name="Wang J."/>
            <person name="Shi W."/>
            <person name="Du L."/>
            <person name="Sun Y."/>
            <person name="Zhan W."/>
            <person name="Jiang J.F."/>
            <person name="Wang Q."/>
            <person name="Zhang B."/>
            <person name="Ji P."/>
            <person name="Bell-Sakyi L."/>
            <person name="Cui X.M."/>
            <person name="Yuan T.T."/>
            <person name="Jiang B.G."/>
            <person name="Yang W.F."/>
            <person name="Lam T.T."/>
            <person name="Chang Q.C."/>
            <person name="Ding S.J."/>
            <person name="Wang X.J."/>
            <person name="Zhu J.G."/>
            <person name="Ruan X.D."/>
            <person name="Zhao L."/>
            <person name="Wei J.T."/>
            <person name="Ye R.Z."/>
            <person name="Que T.C."/>
            <person name="Du C.H."/>
            <person name="Zhou Y.H."/>
            <person name="Cheng J.X."/>
            <person name="Dai P.F."/>
            <person name="Guo W.B."/>
            <person name="Han X.H."/>
            <person name="Huang E.J."/>
            <person name="Li L.F."/>
            <person name="Wei W."/>
            <person name="Gao Y.C."/>
            <person name="Liu J.Z."/>
            <person name="Shao H.Z."/>
            <person name="Wang X."/>
            <person name="Wang C.C."/>
            <person name="Yang T.C."/>
            <person name="Huo Q.B."/>
            <person name="Li W."/>
            <person name="Chen H.Y."/>
            <person name="Chen S.E."/>
            <person name="Zhou L.G."/>
            <person name="Ni X.B."/>
            <person name="Tian J.H."/>
            <person name="Sheng Y."/>
            <person name="Liu T."/>
            <person name="Pan Y.S."/>
            <person name="Xia L.Y."/>
            <person name="Li J."/>
            <person name="Zhao F."/>
            <person name="Cao W.C."/>
        </authorList>
    </citation>
    <scope>NUCLEOTIDE SEQUENCE [LARGE SCALE GENOMIC DNA]</scope>
    <source>
        <strain evidence="3">HaeL-2018</strain>
    </source>
</reference>
<dbReference type="OrthoDB" id="433512at2759"/>
<organism evidence="3 4">
    <name type="scientific">Haemaphysalis longicornis</name>
    <name type="common">Bush tick</name>
    <dbReference type="NCBI Taxonomy" id="44386"/>
    <lineage>
        <taxon>Eukaryota</taxon>
        <taxon>Metazoa</taxon>
        <taxon>Ecdysozoa</taxon>
        <taxon>Arthropoda</taxon>
        <taxon>Chelicerata</taxon>
        <taxon>Arachnida</taxon>
        <taxon>Acari</taxon>
        <taxon>Parasitiformes</taxon>
        <taxon>Ixodida</taxon>
        <taxon>Ixodoidea</taxon>
        <taxon>Ixodidae</taxon>
        <taxon>Haemaphysalinae</taxon>
        <taxon>Haemaphysalis</taxon>
    </lineage>
</organism>
<feature type="transmembrane region" description="Helical" evidence="2">
    <location>
        <begin position="79"/>
        <end position="100"/>
    </location>
</feature>
<feature type="transmembrane region" description="Helical" evidence="2">
    <location>
        <begin position="107"/>
        <end position="130"/>
    </location>
</feature>
<proteinExistence type="predicted"/>
<dbReference type="EMBL" id="JABSTR010000002">
    <property type="protein sequence ID" value="KAH9364073.1"/>
    <property type="molecule type" value="Genomic_DNA"/>
</dbReference>
<dbReference type="VEuPathDB" id="VectorBase:HLOH_049851"/>
<feature type="region of interest" description="Disordered" evidence="1">
    <location>
        <begin position="248"/>
        <end position="271"/>
    </location>
</feature>
<keyword evidence="2" id="KW-0472">Membrane</keyword>
<dbReference type="InterPro" id="IPR036259">
    <property type="entry name" value="MFS_trans_sf"/>
</dbReference>
<dbReference type="Proteomes" id="UP000821853">
    <property type="component" value="Chromosome 10"/>
</dbReference>
<evidence type="ECO:0000313" key="4">
    <source>
        <dbReference type="Proteomes" id="UP000821853"/>
    </source>
</evidence>
<keyword evidence="2" id="KW-1133">Transmembrane helix</keyword>
<accession>A0A9J6FP82</accession>
<dbReference type="AlphaFoldDB" id="A0A9J6FP82"/>
<keyword evidence="4" id="KW-1185">Reference proteome</keyword>
<evidence type="ECO:0000256" key="1">
    <source>
        <dbReference type="SAM" id="MobiDB-lite"/>
    </source>
</evidence>
<comment type="caution">
    <text evidence="3">The sequence shown here is derived from an EMBL/GenBank/DDBJ whole genome shotgun (WGS) entry which is preliminary data.</text>
</comment>
<name>A0A9J6FP82_HAELO</name>
<dbReference type="Gene3D" id="1.20.1250.20">
    <property type="entry name" value="MFS general substrate transporter like domains"/>
    <property type="match status" value="1"/>
</dbReference>
<feature type="transmembrane region" description="Helical" evidence="2">
    <location>
        <begin position="52"/>
        <end position="73"/>
    </location>
</feature>
<evidence type="ECO:0000256" key="2">
    <source>
        <dbReference type="SAM" id="Phobius"/>
    </source>
</evidence>
<feature type="transmembrane region" description="Helical" evidence="2">
    <location>
        <begin position="173"/>
        <end position="194"/>
    </location>
</feature>
<feature type="transmembrane region" description="Helical" evidence="2">
    <location>
        <begin position="136"/>
        <end position="161"/>
    </location>
</feature>
<keyword evidence="2" id="KW-0812">Transmembrane</keyword>